<name>B4HKB8_DROSE</name>
<dbReference type="PIRSF" id="PIRSF000216">
    <property type="entry name" value="NADH_DH_24kDa"/>
    <property type="match status" value="1"/>
</dbReference>
<evidence type="ECO:0000256" key="6">
    <source>
        <dbReference type="ARBA" id="ARBA00023014"/>
    </source>
</evidence>
<keyword evidence="2 9" id="KW-0001">2Fe-2S</keyword>
<feature type="binding site" evidence="9">
    <location>
        <position position="164"/>
    </location>
    <ligand>
        <name>[2Fe-2S] cluster</name>
        <dbReference type="ChEBI" id="CHEBI:190135"/>
    </ligand>
</feature>
<keyword evidence="3 9" id="KW-0479">Metal-binding</keyword>
<evidence type="ECO:0000256" key="4">
    <source>
        <dbReference type="ARBA" id="ARBA00022967"/>
    </source>
</evidence>
<evidence type="ECO:0000313" key="11">
    <source>
        <dbReference type="EMBL" id="EDW41859.1"/>
    </source>
</evidence>
<dbReference type="Gene3D" id="3.40.30.10">
    <property type="entry name" value="Glutaredoxin"/>
    <property type="match status" value="1"/>
</dbReference>
<dbReference type="STRING" id="7238.B4HKB8"/>
<dbReference type="PANTHER" id="PTHR10371:SF3">
    <property type="entry name" value="NADH DEHYDROGENASE [UBIQUINONE] FLAVOPROTEIN 2, MITOCHONDRIAL"/>
    <property type="match status" value="1"/>
</dbReference>
<keyword evidence="12" id="KW-1185">Reference proteome</keyword>
<keyword evidence="6 9" id="KW-0411">Iron-sulfur</keyword>
<feature type="binding site" evidence="9">
    <location>
        <position position="160"/>
    </location>
    <ligand>
        <name>[2Fe-2S] cluster</name>
        <dbReference type="ChEBI" id="CHEBI:190135"/>
    </ligand>
</feature>
<feature type="binding site" evidence="9">
    <location>
        <position position="124"/>
    </location>
    <ligand>
        <name>[2Fe-2S] cluster</name>
        <dbReference type="ChEBI" id="CHEBI:190135"/>
    </ligand>
</feature>
<feature type="binding site" evidence="9">
    <location>
        <position position="119"/>
    </location>
    <ligand>
        <name>[2Fe-2S] cluster</name>
        <dbReference type="ChEBI" id="CHEBI:190135"/>
    </ligand>
</feature>
<dbReference type="SMR" id="B4HKB8"/>
<dbReference type="Gene3D" id="1.10.10.1590">
    <property type="entry name" value="NADH-quinone oxidoreductase subunit E"/>
    <property type="match status" value="1"/>
</dbReference>
<evidence type="ECO:0000256" key="1">
    <source>
        <dbReference type="ARBA" id="ARBA00010643"/>
    </source>
</evidence>
<proteinExistence type="inferred from homology"/>
<keyword evidence="5 9" id="KW-0408">Iron</keyword>
<evidence type="ECO:0000313" key="12">
    <source>
        <dbReference type="Proteomes" id="UP000001292"/>
    </source>
</evidence>
<protein>
    <submittedName>
        <fullName evidence="11">GM24346</fullName>
    </submittedName>
</protein>
<dbReference type="InterPro" id="IPR002023">
    <property type="entry name" value="NuoE-like"/>
</dbReference>
<dbReference type="EMBL" id="CH480815">
    <property type="protein sequence ID" value="EDW41859.1"/>
    <property type="molecule type" value="Genomic_DNA"/>
</dbReference>
<evidence type="ECO:0000256" key="3">
    <source>
        <dbReference type="ARBA" id="ARBA00022723"/>
    </source>
</evidence>
<evidence type="ECO:0000256" key="8">
    <source>
        <dbReference type="ARBA" id="ARBA00034078"/>
    </source>
</evidence>
<dbReference type="CDD" id="cd03064">
    <property type="entry name" value="TRX_Fd_NuoE"/>
    <property type="match status" value="1"/>
</dbReference>
<dbReference type="SUPFAM" id="SSF52833">
    <property type="entry name" value="Thioredoxin-like"/>
    <property type="match status" value="1"/>
</dbReference>
<dbReference type="PANTHER" id="PTHR10371">
    <property type="entry name" value="NADH DEHYDROGENASE UBIQUINONE FLAVOPROTEIN 2, MITOCHONDRIAL"/>
    <property type="match status" value="1"/>
</dbReference>
<dbReference type="InterPro" id="IPR036249">
    <property type="entry name" value="Thioredoxin-like_sf"/>
</dbReference>
<dbReference type="PhylomeDB" id="B4HKB8"/>
<organism evidence="12">
    <name type="scientific">Drosophila sechellia</name>
    <name type="common">Fruit fly</name>
    <dbReference type="NCBI Taxonomy" id="7238"/>
    <lineage>
        <taxon>Eukaryota</taxon>
        <taxon>Metazoa</taxon>
        <taxon>Ecdysozoa</taxon>
        <taxon>Arthropoda</taxon>
        <taxon>Hexapoda</taxon>
        <taxon>Insecta</taxon>
        <taxon>Pterygota</taxon>
        <taxon>Neoptera</taxon>
        <taxon>Endopterygota</taxon>
        <taxon>Diptera</taxon>
        <taxon>Brachycera</taxon>
        <taxon>Muscomorpha</taxon>
        <taxon>Ephydroidea</taxon>
        <taxon>Drosophilidae</taxon>
        <taxon>Drosophila</taxon>
        <taxon>Sophophora</taxon>
    </lineage>
</organism>
<dbReference type="GO" id="GO:0003954">
    <property type="term" value="F:NADH dehydrogenase activity"/>
    <property type="evidence" value="ECO:0007669"/>
    <property type="project" value="TreeGrafter"/>
</dbReference>
<dbReference type="GO" id="GO:0006120">
    <property type="term" value="P:mitochondrial electron transport, NADH to ubiquinone"/>
    <property type="evidence" value="ECO:0007669"/>
    <property type="project" value="UniProtKB-ARBA"/>
</dbReference>
<keyword evidence="4" id="KW-1278">Translocase</keyword>
<evidence type="ECO:0000256" key="7">
    <source>
        <dbReference type="ARBA" id="ARBA00023027"/>
    </source>
</evidence>
<sequence length="241" mass="27062">MLRLLQPIRNIRSIHLASILRLGAPVNATEIRKTLKFEFSKDNQRRVKALLAWYPQAEWKGALLPLLDIAQRQQGWLSISAVQAVAENIKIDPMEAFEAAQFYTMFFMKPRGKYVVSVCTSTPCKLRGGDEIFEACKKTLNLEHGQTTPDMQFTLKEDYCMGACVNAPVLAVNDDMYEDLDEKSLANILADLRNDKLPPAGPRNGRFASEPKGGLTTLKIPPPPPGFMMQKLPDPKKKKCQ</sequence>
<dbReference type="FunFam" id="3.40.30.10:FF:000022">
    <property type="entry name" value="NADH dehydrogenase flavoprotein 2, mitochondrial"/>
    <property type="match status" value="1"/>
</dbReference>
<dbReference type="GO" id="GO:1902494">
    <property type="term" value="C:catalytic complex"/>
    <property type="evidence" value="ECO:0007669"/>
    <property type="project" value="UniProtKB-ARBA"/>
</dbReference>
<dbReference type="GO" id="GO:0098796">
    <property type="term" value="C:membrane protein complex"/>
    <property type="evidence" value="ECO:0007669"/>
    <property type="project" value="UniProtKB-ARBA"/>
</dbReference>
<dbReference type="InterPro" id="IPR041921">
    <property type="entry name" value="NuoE_N"/>
</dbReference>
<dbReference type="HOGENOM" id="CLU_054362_1_0_1"/>
<gene>
    <name evidence="11" type="primary">Dsec\GM24346</name>
    <name evidence="11" type="ORF">Dsec_GM24346</name>
</gene>
<evidence type="ECO:0000256" key="5">
    <source>
        <dbReference type="ARBA" id="ARBA00023004"/>
    </source>
</evidence>
<dbReference type="GO" id="GO:0046872">
    <property type="term" value="F:metal ion binding"/>
    <property type="evidence" value="ECO:0007669"/>
    <property type="project" value="UniProtKB-KW"/>
</dbReference>
<dbReference type="Pfam" id="PF01257">
    <property type="entry name" value="2Fe-2S_thioredx"/>
    <property type="match status" value="1"/>
</dbReference>
<evidence type="ECO:0000256" key="10">
    <source>
        <dbReference type="SAM" id="MobiDB-lite"/>
    </source>
</evidence>
<dbReference type="NCBIfam" id="TIGR01958">
    <property type="entry name" value="nuoE_fam"/>
    <property type="match status" value="1"/>
</dbReference>
<accession>B4HKB8</accession>
<dbReference type="KEGG" id="dse:6606063"/>
<evidence type="ECO:0000256" key="2">
    <source>
        <dbReference type="ARBA" id="ARBA00022714"/>
    </source>
</evidence>
<keyword evidence="7" id="KW-0520">NAD</keyword>
<comment type="similarity">
    <text evidence="1">Belongs to the complex I 24 kDa subunit family.</text>
</comment>
<dbReference type="OMA" id="PDMQFTL"/>
<dbReference type="OrthoDB" id="10254187at2759"/>
<dbReference type="AlphaFoldDB" id="B4HKB8"/>
<dbReference type="GO" id="GO:0008137">
    <property type="term" value="F:NADH dehydrogenase (ubiquinone) activity"/>
    <property type="evidence" value="ECO:0007669"/>
    <property type="project" value="UniProtKB-ARBA"/>
</dbReference>
<comment type="cofactor">
    <cofactor evidence="8">
        <name>[2Fe-2S] cluster</name>
        <dbReference type="ChEBI" id="CHEBI:190135"/>
    </cofactor>
</comment>
<dbReference type="FunFam" id="1.10.10.1590:FF:000001">
    <property type="entry name" value="NADH-quinone oxidoreductase subunit E"/>
    <property type="match status" value="1"/>
</dbReference>
<feature type="region of interest" description="Disordered" evidence="10">
    <location>
        <begin position="196"/>
        <end position="241"/>
    </location>
</feature>
<dbReference type="GO" id="GO:0051537">
    <property type="term" value="F:2 iron, 2 sulfur cluster binding"/>
    <property type="evidence" value="ECO:0007669"/>
    <property type="project" value="UniProtKB-KW"/>
</dbReference>
<dbReference type="Proteomes" id="UP000001292">
    <property type="component" value="Unassembled WGS sequence"/>
</dbReference>
<dbReference type="GO" id="GO:0005743">
    <property type="term" value="C:mitochondrial inner membrane"/>
    <property type="evidence" value="ECO:0007669"/>
    <property type="project" value="UniProtKB-ARBA"/>
</dbReference>
<dbReference type="InterPro" id="IPR042128">
    <property type="entry name" value="NuoE_dom"/>
</dbReference>
<evidence type="ECO:0000256" key="9">
    <source>
        <dbReference type="PIRSR" id="PIRSR000216-1"/>
    </source>
</evidence>
<comment type="cofactor">
    <cofactor evidence="9">
        <name>[2Fe-2S] cluster</name>
        <dbReference type="ChEBI" id="CHEBI:190135"/>
    </cofactor>
    <text evidence="9">Binds 1 [2Fe-2S] cluster.</text>
</comment>
<dbReference type="PROSITE" id="PS01099">
    <property type="entry name" value="COMPLEX1_24K"/>
    <property type="match status" value="1"/>
</dbReference>
<reference evidence="11 12" key="1">
    <citation type="journal article" date="2007" name="Nature">
        <title>Evolution of genes and genomes on the Drosophila phylogeny.</title>
        <authorList>
            <consortium name="Drosophila 12 Genomes Consortium"/>
            <person name="Clark A.G."/>
            <person name="Eisen M.B."/>
            <person name="Smith D.R."/>
            <person name="Bergman C.M."/>
            <person name="Oliver B."/>
            <person name="Markow T.A."/>
            <person name="Kaufman T.C."/>
            <person name="Kellis M."/>
            <person name="Gelbart W."/>
            <person name="Iyer V.N."/>
            <person name="Pollard D.A."/>
            <person name="Sackton T.B."/>
            <person name="Larracuente A.M."/>
            <person name="Singh N.D."/>
            <person name="Abad J.P."/>
            <person name="Abt D.N."/>
            <person name="Adryan B."/>
            <person name="Aguade M."/>
            <person name="Akashi H."/>
            <person name="Anderson W.W."/>
            <person name="Aquadro C.F."/>
            <person name="Ardell D.H."/>
            <person name="Arguello R."/>
            <person name="Artieri C.G."/>
            <person name="Barbash D.A."/>
            <person name="Barker D."/>
            <person name="Barsanti P."/>
            <person name="Batterham P."/>
            <person name="Batzoglou S."/>
            <person name="Begun D."/>
            <person name="Bhutkar A."/>
            <person name="Blanco E."/>
            <person name="Bosak S.A."/>
            <person name="Bradley R.K."/>
            <person name="Brand A.D."/>
            <person name="Brent M.R."/>
            <person name="Brooks A.N."/>
            <person name="Brown R.H."/>
            <person name="Butlin R.K."/>
            <person name="Caggese C."/>
            <person name="Calvi B.R."/>
            <person name="Bernardo de Carvalho A."/>
            <person name="Caspi A."/>
            <person name="Castrezana S."/>
            <person name="Celniker S.E."/>
            <person name="Chang J.L."/>
            <person name="Chapple C."/>
            <person name="Chatterji S."/>
            <person name="Chinwalla A."/>
            <person name="Civetta A."/>
            <person name="Clifton S.W."/>
            <person name="Comeron J.M."/>
            <person name="Costello J.C."/>
            <person name="Coyne J.A."/>
            <person name="Daub J."/>
            <person name="David R.G."/>
            <person name="Delcher A.L."/>
            <person name="Delehaunty K."/>
            <person name="Do C.B."/>
            <person name="Ebling H."/>
            <person name="Edwards K."/>
            <person name="Eickbush T."/>
            <person name="Evans J.D."/>
            <person name="Filipski A."/>
            <person name="Findeiss S."/>
            <person name="Freyhult E."/>
            <person name="Fulton L."/>
            <person name="Fulton R."/>
            <person name="Garcia A.C."/>
            <person name="Gardiner A."/>
            <person name="Garfield D.A."/>
            <person name="Garvin B.E."/>
            <person name="Gibson G."/>
            <person name="Gilbert D."/>
            <person name="Gnerre S."/>
            <person name="Godfrey J."/>
            <person name="Good R."/>
            <person name="Gotea V."/>
            <person name="Gravely B."/>
            <person name="Greenberg A.J."/>
            <person name="Griffiths-Jones S."/>
            <person name="Gross S."/>
            <person name="Guigo R."/>
            <person name="Gustafson E.A."/>
            <person name="Haerty W."/>
            <person name="Hahn M.W."/>
            <person name="Halligan D.L."/>
            <person name="Halpern A.L."/>
            <person name="Halter G.M."/>
            <person name="Han M.V."/>
            <person name="Heger A."/>
            <person name="Hillier L."/>
            <person name="Hinrichs A.S."/>
            <person name="Holmes I."/>
            <person name="Hoskins R.A."/>
            <person name="Hubisz M.J."/>
            <person name="Hultmark D."/>
            <person name="Huntley M.A."/>
            <person name="Jaffe D.B."/>
            <person name="Jagadeeshan S."/>
            <person name="Jeck W.R."/>
            <person name="Johnson J."/>
            <person name="Jones C.D."/>
            <person name="Jordan W.C."/>
            <person name="Karpen G.H."/>
            <person name="Kataoka E."/>
            <person name="Keightley P.D."/>
            <person name="Kheradpour P."/>
            <person name="Kirkness E.F."/>
            <person name="Koerich L.B."/>
            <person name="Kristiansen K."/>
            <person name="Kudrna D."/>
            <person name="Kulathinal R.J."/>
            <person name="Kumar S."/>
            <person name="Kwok R."/>
            <person name="Lander E."/>
            <person name="Langley C.H."/>
            <person name="Lapoint R."/>
            <person name="Lazzaro B.P."/>
            <person name="Lee S.J."/>
            <person name="Levesque L."/>
            <person name="Li R."/>
            <person name="Lin C.F."/>
            <person name="Lin M.F."/>
            <person name="Lindblad-Toh K."/>
            <person name="Llopart A."/>
            <person name="Long M."/>
            <person name="Low L."/>
            <person name="Lozovsky E."/>
            <person name="Lu J."/>
            <person name="Luo M."/>
            <person name="Machado C.A."/>
            <person name="Makalowski W."/>
            <person name="Marzo M."/>
            <person name="Matsuda M."/>
            <person name="Matzkin L."/>
            <person name="McAllister B."/>
            <person name="McBride C.S."/>
            <person name="McKernan B."/>
            <person name="McKernan K."/>
            <person name="Mendez-Lago M."/>
            <person name="Minx P."/>
            <person name="Mollenhauer M.U."/>
            <person name="Montooth K."/>
            <person name="Mount S.M."/>
            <person name="Mu X."/>
            <person name="Myers E."/>
            <person name="Negre B."/>
            <person name="Newfeld S."/>
            <person name="Nielsen R."/>
            <person name="Noor M.A."/>
            <person name="O'Grady P."/>
            <person name="Pachter L."/>
            <person name="Papaceit M."/>
            <person name="Parisi M.J."/>
            <person name="Parisi M."/>
            <person name="Parts L."/>
            <person name="Pedersen J.S."/>
            <person name="Pesole G."/>
            <person name="Phillippy A.M."/>
            <person name="Ponting C.P."/>
            <person name="Pop M."/>
            <person name="Porcelli D."/>
            <person name="Powell J.R."/>
            <person name="Prohaska S."/>
            <person name="Pruitt K."/>
            <person name="Puig M."/>
            <person name="Quesneville H."/>
            <person name="Ram K.R."/>
            <person name="Rand D."/>
            <person name="Rasmussen M.D."/>
            <person name="Reed L.K."/>
            <person name="Reenan R."/>
            <person name="Reily A."/>
            <person name="Remington K.A."/>
            <person name="Rieger T.T."/>
            <person name="Ritchie M.G."/>
            <person name="Robin C."/>
            <person name="Rogers Y.H."/>
            <person name="Rohde C."/>
            <person name="Rozas J."/>
            <person name="Rubenfield M.J."/>
            <person name="Ruiz A."/>
            <person name="Russo S."/>
            <person name="Salzberg S.L."/>
            <person name="Sanchez-Gracia A."/>
            <person name="Saranga D.J."/>
            <person name="Sato H."/>
            <person name="Schaeffer S.W."/>
            <person name="Schatz M.C."/>
            <person name="Schlenke T."/>
            <person name="Schwartz R."/>
            <person name="Segarra C."/>
            <person name="Singh R.S."/>
            <person name="Sirot L."/>
            <person name="Sirota M."/>
            <person name="Sisneros N.B."/>
            <person name="Smith C.D."/>
            <person name="Smith T.F."/>
            <person name="Spieth J."/>
            <person name="Stage D.E."/>
            <person name="Stark A."/>
            <person name="Stephan W."/>
            <person name="Strausberg R.L."/>
            <person name="Strempel S."/>
            <person name="Sturgill D."/>
            <person name="Sutton G."/>
            <person name="Sutton G.G."/>
            <person name="Tao W."/>
            <person name="Teichmann S."/>
            <person name="Tobari Y.N."/>
            <person name="Tomimura Y."/>
            <person name="Tsolas J.M."/>
            <person name="Valente V.L."/>
            <person name="Venter E."/>
            <person name="Venter J.C."/>
            <person name="Vicario S."/>
            <person name="Vieira F.G."/>
            <person name="Vilella A.J."/>
            <person name="Villasante A."/>
            <person name="Walenz B."/>
            <person name="Wang J."/>
            <person name="Wasserman M."/>
            <person name="Watts T."/>
            <person name="Wilson D."/>
            <person name="Wilson R.K."/>
            <person name="Wing R.A."/>
            <person name="Wolfner M.F."/>
            <person name="Wong A."/>
            <person name="Wong G.K."/>
            <person name="Wu C.I."/>
            <person name="Wu G."/>
            <person name="Yamamoto D."/>
            <person name="Yang H.P."/>
            <person name="Yang S.P."/>
            <person name="Yorke J.A."/>
            <person name="Yoshida K."/>
            <person name="Zdobnov E."/>
            <person name="Zhang P."/>
            <person name="Zhang Y."/>
            <person name="Zimin A.V."/>
            <person name="Baldwin J."/>
            <person name="Abdouelleil A."/>
            <person name="Abdulkadir J."/>
            <person name="Abebe A."/>
            <person name="Abera B."/>
            <person name="Abreu J."/>
            <person name="Acer S.C."/>
            <person name="Aftuck L."/>
            <person name="Alexander A."/>
            <person name="An P."/>
            <person name="Anderson E."/>
            <person name="Anderson S."/>
            <person name="Arachi H."/>
            <person name="Azer M."/>
            <person name="Bachantsang P."/>
            <person name="Barry A."/>
            <person name="Bayul T."/>
            <person name="Berlin A."/>
            <person name="Bessette D."/>
            <person name="Bloom T."/>
            <person name="Blye J."/>
            <person name="Boguslavskiy L."/>
            <person name="Bonnet C."/>
            <person name="Boukhgalter B."/>
            <person name="Bourzgui I."/>
            <person name="Brown A."/>
            <person name="Cahill P."/>
            <person name="Channer S."/>
            <person name="Cheshatsang Y."/>
            <person name="Chuda L."/>
            <person name="Citroen M."/>
            <person name="Collymore A."/>
            <person name="Cooke P."/>
            <person name="Costello M."/>
            <person name="D'Aco K."/>
            <person name="Daza R."/>
            <person name="De Haan G."/>
            <person name="DeGray S."/>
            <person name="DeMaso C."/>
            <person name="Dhargay N."/>
            <person name="Dooley K."/>
            <person name="Dooley E."/>
            <person name="Doricent M."/>
            <person name="Dorje P."/>
            <person name="Dorjee K."/>
            <person name="Dupes A."/>
            <person name="Elong R."/>
            <person name="Falk J."/>
            <person name="Farina A."/>
            <person name="Faro S."/>
            <person name="Ferguson D."/>
            <person name="Fisher S."/>
            <person name="Foley C.D."/>
            <person name="Franke A."/>
            <person name="Friedrich D."/>
            <person name="Gadbois L."/>
            <person name="Gearin G."/>
            <person name="Gearin C.R."/>
            <person name="Giannoukos G."/>
            <person name="Goode T."/>
            <person name="Graham J."/>
            <person name="Grandbois E."/>
            <person name="Grewal S."/>
            <person name="Gyaltsen K."/>
            <person name="Hafez N."/>
            <person name="Hagos B."/>
            <person name="Hall J."/>
            <person name="Henson C."/>
            <person name="Hollinger A."/>
            <person name="Honan T."/>
            <person name="Huard M.D."/>
            <person name="Hughes L."/>
            <person name="Hurhula B."/>
            <person name="Husby M.E."/>
            <person name="Kamat A."/>
            <person name="Kanga B."/>
            <person name="Kashin S."/>
            <person name="Khazanovich D."/>
            <person name="Kisner P."/>
            <person name="Lance K."/>
            <person name="Lara M."/>
            <person name="Lee W."/>
            <person name="Lennon N."/>
            <person name="Letendre F."/>
            <person name="LeVine R."/>
            <person name="Lipovsky A."/>
            <person name="Liu X."/>
            <person name="Liu J."/>
            <person name="Liu S."/>
            <person name="Lokyitsang T."/>
            <person name="Lokyitsang Y."/>
            <person name="Lubonja R."/>
            <person name="Lui A."/>
            <person name="MacDonald P."/>
            <person name="Magnisalis V."/>
            <person name="Maru K."/>
            <person name="Matthews C."/>
            <person name="McCusker W."/>
            <person name="McDonough S."/>
            <person name="Mehta T."/>
            <person name="Meldrim J."/>
            <person name="Meneus L."/>
            <person name="Mihai O."/>
            <person name="Mihalev A."/>
            <person name="Mihova T."/>
            <person name="Mittelman R."/>
            <person name="Mlenga V."/>
            <person name="Montmayeur A."/>
            <person name="Mulrain L."/>
            <person name="Navidi A."/>
            <person name="Naylor J."/>
            <person name="Negash T."/>
            <person name="Nguyen T."/>
            <person name="Nguyen N."/>
            <person name="Nicol R."/>
            <person name="Norbu C."/>
            <person name="Norbu N."/>
            <person name="Novod N."/>
            <person name="O'Neill B."/>
            <person name="Osman S."/>
            <person name="Markiewicz E."/>
            <person name="Oyono O.L."/>
            <person name="Patti C."/>
            <person name="Phunkhang P."/>
            <person name="Pierre F."/>
            <person name="Priest M."/>
            <person name="Raghuraman S."/>
            <person name="Rege F."/>
            <person name="Reyes R."/>
            <person name="Rise C."/>
            <person name="Rogov P."/>
            <person name="Ross K."/>
            <person name="Ryan E."/>
            <person name="Settipalli S."/>
            <person name="Shea T."/>
            <person name="Sherpa N."/>
            <person name="Shi L."/>
            <person name="Shih D."/>
            <person name="Sparrow T."/>
            <person name="Spaulding J."/>
            <person name="Stalker J."/>
            <person name="Stange-Thomann N."/>
            <person name="Stavropoulos S."/>
            <person name="Stone C."/>
            <person name="Strader C."/>
            <person name="Tesfaye S."/>
            <person name="Thomson T."/>
            <person name="Thoulutsang Y."/>
            <person name="Thoulutsang D."/>
            <person name="Topham K."/>
            <person name="Topping I."/>
            <person name="Tsamla T."/>
            <person name="Vassiliev H."/>
            <person name="Vo A."/>
            <person name="Wangchuk T."/>
            <person name="Wangdi T."/>
            <person name="Weiand M."/>
            <person name="Wilkinson J."/>
            <person name="Wilson A."/>
            <person name="Yadav S."/>
            <person name="Young G."/>
            <person name="Yu Q."/>
            <person name="Zembek L."/>
            <person name="Zhong D."/>
            <person name="Zimmer A."/>
            <person name="Zwirko Z."/>
            <person name="Jaffe D.B."/>
            <person name="Alvarez P."/>
            <person name="Brockman W."/>
            <person name="Butler J."/>
            <person name="Chin C."/>
            <person name="Gnerre S."/>
            <person name="Grabherr M."/>
            <person name="Kleber M."/>
            <person name="Mauceli E."/>
            <person name="MacCallum I."/>
        </authorList>
    </citation>
    <scope>NUCLEOTIDE SEQUENCE [LARGE SCALE GENOMIC DNA]</scope>
    <source>
        <strain evidence="12">Rob3c / Tucson 14021-0248.25</strain>
    </source>
</reference>